<reference evidence="2 3" key="1">
    <citation type="journal article" date="2015" name="Nature">
        <title>rRNA introns, odd ribosomes, and small enigmatic genomes across a large radiation of phyla.</title>
        <authorList>
            <person name="Brown C.T."/>
            <person name="Hug L.A."/>
            <person name="Thomas B.C."/>
            <person name="Sharon I."/>
            <person name="Castelle C.J."/>
            <person name="Singh A."/>
            <person name="Wilkins M.J."/>
            <person name="Williams K.H."/>
            <person name="Banfield J.F."/>
        </authorList>
    </citation>
    <scope>NUCLEOTIDE SEQUENCE [LARGE SCALE GENOMIC DNA]</scope>
</reference>
<comment type="caution">
    <text evidence="2">The sequence shown here is derived from an EMBL/GenBank/DDBJ whole genome shotgun (WGS) entry which is preliminary data.</text>
</comment>
<name>A0A0G1C7D4_9BACT</name>
<evidence type="ECO:0000256" key="1">
    <source>
        <dbReference type="SAM" id="Phobius"/>
    </source>
</evidence>
<evidence type="ECO:0000313" key="2">
    <source>
        <dbReference type="EMBL" id="KKS45543.1"/>
    </source>
</evidence>
<accession>A0A0G1C7D4</accession>
<keyword evidence="1" id="KW-0472">Membrane</keyword>
<dbReference type="AlphaFoldDB" id="A0A0G1C7D4"/>
<dbReference type="EMBL" id="LCDD01000035">
    <property type="protein sequence ID" value="KKS45543.1"/>
    <property type="molecule type" value="Genomic_DNA"/>
</dbReference>
<proteinExistence type="predicted"/>
<keyword evidence="1" id="KW-1133">Transmembrane helix</keyword>
<evidence type="ECO:0000313" key="3">
    <source>
        <dbReference type="Proteomes" id="UP000034320"/>
    </source>
</evidence>
<gene>
    <name evidence="2" type="ORF">UV09_C0035G0019</name>
</gene>
<keyword evidence="1" id="KW-0812">Transmembrane</keyword>
<feature type="transmembrane region" description="Helical" evidence="1">
    <location>
        <begin position="12"/>
        <end position="30"/>
    </location>
</feature>
<sequence length="35" mass="3982">MNFNEATIGYLLFYLTGALILVAFILLYIASKKKK</sequence>
<organism evidence="2 3">
    <name type="scientific">Candidatus Gottesmanbacteria bacterium GW2011_GWA2_42_18</name>
    <dbReference type="NCBI Taxonomy" id="1618442"/>
    <lineage>
        <taxon>Bacteria</taxon>
        <taxon>Candidatus Gottesmaniibacteriota</taxon>
    </lineage>
</organism>
<protein>
    <submittedName>
        <fullName evidence="2">Uncharacterized protein</fullName>
    </submittedName>
</protein>
<dbReference type="Proteomes" id="UP000034320">
    <property type="component" value="Unassembled WGS sequence"/>
</dbReference>